<dbReference type="Proteomes" id="UP000265520">
    <property type="component" value="Unassembled WGS sequence"/>
</dbReference>
<dbReference type="AlphaFoldDB" id="A0A392WBZ9"/>
<feature type="compositionally biased region" description="Acidic residues" evidence="1">
    <location>
        <begin position="7"/>
        <end position="17"/>
    </location>
</feature>
<dbReference type="EMBL" id="LXQA011412795">
    <property type="protein sequence ID" value="MCI96365.1"/>
    <property type="molecule type" value="Genomic_DNA"/>
</dbReference>
<protein>
    <submittedName>
        <fullName evidence="2">Uncharacterized protein</fullName>
    </submittedName>
</protein>
<accession>A0A392WBZ9</accession>
<comment type="caution">
    <text evidence="2">The sequence shown here is derived from an EMBL/GenBank/DDBJ whole genome shotgun (WGS) entry which is preliminary data.</text>
</comment>
<keyword evidence="3" id="KW-1185">Reference proteome</keyword>
<organism evidence="2 3">
    <name type="scientific">Trifolium medium</name>
    <dbReference type="NCBI Taxonomy" id="97028"/>
    <lineage>
        <taxon>Eukaryota</taxon>
        <taxon>Viridiplantae</taxon>
        <taxon>Streptophyta</taxon>
        <taxon>Embryophyta</taxon>
        <taxon>Tracheophyta</taxon>
        <taxon>Spermatophyta</taxon>
        <taxon>Magnoliopsida</taxon>
        <taxon>eudicotyledons</taxon>
        <taxon>Gunneridae</taxon>
        <taxon>Pentapetalae</taxon>
        <taxon>rosids</taxon>
        <taxon>fabids</taxon>
        <taxon>Fabales</taxon>
        <taxon>Fabaceae</taxon>
        <taxon>Papilionoideae</taxon>
        <taxon>50 kb inversion clade</taxon>
        <taxon>NPAAA clade</taxon>
        <taxon>Hologalegina</taxon>
        <taxon>IRL clade</taxon>
        <taxon>Trifolieae</taxon>
        <taxon>Trifolium</taxon>
    </lineage>
</organism>
<name>A0A392WBZ9_9FABA</name>
<evidence type="ECO:0000313" key="3">
    <source>
        <dbReference type="Proteomes" id="UP000265520"/>
    </source>
</evidence>
<proteinExistence type="predicted"/>
<evidence type="ECO:0000256" key="1">
    <source>
        <dbReference type="SAM" id="MobiDB-lite"/>
    </source>
</evidence>
<sequence length="43" mass="4877">MTITLSDSEDENEEETDNIAFTEKCETSSNTSNEDLFDEELEA</sequence>
<feature type="region of interest" description="Disordered" evidence="1">
    <location>
        <begin position="1"/>
        <end position="43"/>
    </location>
</feature>
<feature type="non-terminal residue" evidence="2">
    <location>
        <position position="43"/>
    </location>
</feature>
<reference evidence="2 3" key="1">
    <citation type="journal article" date="2018" name="Front. Plant Sci.">
        <title>Red Clover (Trifolium pratense) and Zigzag Clover (T. medium) - A Picture of Genomic Similarities and Differences.</title>
        <authorList>
            <person name="Dluhosova J."/>
            <person name="Istvanek J."/>
            <person name="Nedelnik J."/>
            <person name="Repkova J."/>
        </authorList>
    </citation>
    <scope>NUCLEOTIDE SEQUENCE [LARGE SCALE GENOMIC DNA]</scope>
    <source>
        <strain evidence="3">cv. 10/8</strain>
        <tissue evidence="2">Leaf</tissue>
    </source>
</reference>
<evidence type="ECO:0000313" key="2">
    <source>
        <dbReference type="EMBL" id="MCI96365.1"/>
    </source>
</evidence>